<keyword evidence="3" id="KW-0238">DNA-binding</keyword>
<protein>
    <submittedName>
        <fullName evidence="8">Recombinase family protein</fullName>
    </submittedName>
</protein>
<dbReference type="InterPro" id="IPR006118">
    <property type="entry name" value="Recombinase_CS"/>
</dbReference>
<dbReference type="PROSITE" id="PS51736">
    <property type="entry name" value="RECOMBINASES_3"/>
    <property type="match status" value="1"/>
</dbReference>
<dbReference type="Proteomes" id="UP000317036">
    <property type="component" value="Unassembled WGS sequence"/>
</dbReference>
<keyword evidence="2" id="KW-0229">DNA integration</keyword>
<dbReference type="CDD" id="cd03768">
    <property type="entry name" value="SR_ResInv"/>
    <property type="match status" value="1"/>
</dbReference>
<dbReference type="AlphaFoldDB" id="A0A559JM85"/>
<dbReference type="PANTHER" id="PTHR30461">
    <property type="entry name" value="DNA-INVERTASE FROM LAMBDOID PROPHAGE"/>
    <property type="match status" value="1"/>
</dbReference>
<evidence type="ECO:0000256" key="1">
    <source>
        <dbReference type="ARBA" id="ARBA00009913"/>
    </source>
</evidence>
<feature type="domain" description="Resolvase/invertase-type recombinase catalytic" evidence="7">
    <location>
        <begin position="1"/>
        <end position="134"/>
    </location>
</feature>
<keyword evidence="4" id="KW-0233">DNA recombination</keyword>
<dbReference type="OrthoDB" id="9797501at2"/>
<gene>
    <name evidence="8" type="ORF">FPZ49_32910</name>
</gene>
<dbReference type="PROSITE" id="PS00397">
    <property type="entry name" value="RECOMBINASES_1"/>
    <property type="match status" value="1"/>
</dbReference>
<evidence type="ECO:0000313" key="8">
    <source>
        <dbReference type="EMBL" id="TVY00995.1"/>
    </source>
</evidence>
<evidence type="ECO:0000313" key="9">
    <source>
        <dbReference type="Proteomes" id="UP000317036"/>
    </source>
</evidence>
<dbReference type="Pfam" id="PF18010">
    <property type="entry name" value="HTH_49"/>
    <property type="match status" value="1"/>
</dbReference>
<evidence type="ECO:0000256" key="6">
    <source>
        <dbReference type="PROSITE-ProRule" id="PRU10137"/>
    </source>
</evidence>
<dbReference type="InterPro" id="IPR009057">
    <property type="entry name" value="Homeodomain-like_sf"/>
</dbReference>
<evidence type="ECO:0000256" key="2">
    <source>
        <dbReference type="ARBA" id="ARBA00022908"/>
    </source>
</evidence>
<dbReference type="SUPFAM" id="SSF53041">
    <property type="entry name" value="Resolvase-like"/>
    <property type="match status" value="1"/>
</dbReference>
<dbReference type="EMBL" id="VNJI01000073">
    <property type="protein sequence ID" value="TVY00995.1"/>
    <property type="molecule type" value="Genomic_DNA"/>
</dbReference>
<reference evidence="8 9" key="1">
    <citation type="submission" date="2019-07" db="EMBL/GenBank/DDBJ databases">
        <authorList>
            <person name="Kim J."/>
        </authorList>
    </citation>
    <scope>NUCLEOTIDE SEQUENCE [LARGE SCALE GENOMIC DNA]</scope>
    <source>
        <strain evidence="8 9">JC52</strain>
    </source>
</reference>
<name>A0A559JM85_9BACL</name>
<feature type="active site" description="O-(5'-phospho-DNA)-serine intermediate" evidence="5 6">
    <location>
        <position position="9"/>
    </location>
</feature>
<dbReference type="PANTHER" id="PTHR30461:SF2">
    <property type="entry name" value="SERINE RECOMBINASE PINE-RELATED"/>
    <property type="match status" value="1"/>
</dbReference>
<dbReference type="GO" id="GO:0000150">
    <property type="term" value="F:DNA strand exchange activity"/>
    <property type="evidence" value="ECO:0007669"/>
    <property type="project" value="InterPro"/>
</dbReference>
<evidence type="ECO:0000259" key="7">
    <source>
        <dbReference type="PROSITE" id="PS51736"/>
    </source>
</evidence>
<dbReference type="FunFam" id="3.40.50.1390:FF:000001">
    <property type="entry name" value="DNA recombinase"/>
    <property type="match status" value="1"/>
</dbReference>
<evidence type="ECO:0000256" key="3">
    <source>
        <dbReference type="ARBA" id="ARBA00023125"/>
    </source>
</evidence>
<dbReference type="InterPro" id="IPR006119">
    <property type="entry name" value="Resolv_N"/>
</dbReference>
<accession>A0A559JM85</accession>
<dbReference type="SUPFAM" id="SSF46689">
    <property type="entry name" value="Homeodomain-like"/>
    <property type="match status" value="1"/>
</dbReference>
<comment type="similarity">
    <text evidence="1">Belongs to the site-specific recombinase resolvase family.</text>
</comment>
<dbReference type="InterPro" id="IPR040652">
    <property type="entry name" value="Cry35Ab1_HTH"/>
</dbReference>
<dbReference type="InterPro" id="IPR050639">
    <property type="entry name" value="SSR_resolvase"/>
</dbReference>
<keyword evidence="9" id="KW-1185">Reference proteome</keyword>
<evidence type="ECO:0000256" key="4">
    <source>
        <dbReference type="ARBA" id="ARBA00023172"/>
    </source>
</evidence>
<dbReference type="RefSeq" id="WP_144854558.1">
    <property type="nucleotide sequence ID" value="NZ_VNJI01000073.1"/>
</dbReference>
<sequence>MIYGYARVSTVGQDLEAQIQQLEANGAEKIFSEKFTGTKKDRPEFTSLLAELKAGDTLIVTKLDRFARSTVDAITTVKELFGRGVRIHVLNMGVIEDTVTGRLILTIFSGFAEFERDMIVERTQEGKAIAKQKEGFKEGRPKSYTEKQLNHAIELLGDHSYNEVAAMTGISKSTLIREVNKRKA</sequence>
<dbReference type="Pfam" id="PF00239">
    <property type="entry name" value="Resolvase"/>
    <property type="match status" value="1"/>
</dbReference>
<dbReference type="GO" id="GO:0015074">
    <property type="term" value="P:DNA integration"/>
    <property type="evidence" value="ECO:0007669"/>
    <property type="project" value="UniProtKB-KW"/>
</dbReference>
<dbReference type="Gene3D" id="3.40.50.1390">
    <property type="entry name" value="Resolvase, N-terminal catalytic domain"/>
    <property type="match status" value="1"/>
</dbReference>
<dbReference type="Gene3D" id="1.10.10.60">
    <property type="entry name" value="Homeodomain-like"/>
    <property type="match status" value="1"/>
</dbReference>
<evidence type="ECO:0000256" key="5">
    <source>
        <dbReference type="PIRSR" id="PIRSR606118-50"/>
    </source>
</evidence>
<dbReference type="SMART" id="SM00857">
    <property type="entry name" value="Resolvase"/>
    <property type="match status" value="1"/>
</dbReference>
<dbReference type="GO" id="GO:0003677">
    <property type="term" value="F:DNA binding"/>
    <property type="evidence" value="ECO:0007669"/>
    <property type="project" value="UniProtKB-KW"/>
</dbReference>
<comment type="caution">
    <text evidence="8">The sequence shown here is derived from an EMBL/GenBank/DDBJ whole genome shotgun (WGS) entry which is preliminary data.</text>
</comment>
<organism evidence="8 9">
    <name type="scientific">Paenibacillus cremeus</name>
    <dbReference type="NCBI Taxonomy" id="2163881"/>
    <lineage>
        <taxon>Bacteria</taxon>
        <taxon>Bacillati</taxon>
        <taxon>Bacillota</taxon>
        <taxon>Bacilli</taxon>
        <taxon>Bacillales</taxon>
        <taxon>Paenibacillaceae</taxon>
        <taxon>Paenibacillus</taxon>
    </lineage>
</organism>
<dbReference type="InterPro" id="IPR036162">
    <property type="entry name" value="Resolvase-like_N_sf"/>
</dbReference>
<proteinExistence type="inferred from homology"/>